<feature type="repeat" description="ANK" evidence="3">
    <location>
        <begin position="59"/>
        <end position="91"/>
    </location>
</feature>
<dbReference type="Gene3D" id="1.25.40.20">
    <property type="entry name" value="Ankyrin repeat-containing domain"/>
    <property type="match status" value="1"/>
</dbReference>
<evidence type="ECO:0000256" key="2">
    <source>
        <dbReference type="ARBA" id="ARBA00023043"/>
    </source>
</evidence>
<dbReference type="SMART" id="SM00248">
    <property type="entry name" value="ANK"/>
    <property type="match status" value="3"/>
</dbReference>
<dbReference type="PROSITE" id="PS50088">
    <property type="entry name" value="ANK_REPEAT"/>
    <property type="match status" value="1"/>
</dbReference>
<organism evidence="4 5">
    <name type="scientific">Phytophthora fragariae</name>
    <dbReference type="NCBI Taxonomy" id="53985"/>
    <lineage>
        <taxon>Eukaryota</taxon>
        <taxon>Sar</taxon>
        <taxon>Stramenopiles</taxon>
        <taxon>Oomycota</taxon>
        <taxon>Peronosporomycetes</taxon>
        <taxon>Peronosporales</taxon>
        <taxon>Peronosporaceae</taxon>
        <taxon>Phytophthora</taxon>
    </lineage>
</organism>
<dbReference type="SUPFAM" id="SSF48403">
    <property type="entry name" value="Ankyrin repeat"/>
    <property type="match status" value="1"/>
</dbReference>
<dbReference type="PROSITE" id="PS50297">
    <property type="entry name" value="ANK_REP_REGION"/>
    <property type="match status" value="1"/>
</dbReference>
<evidence type="ECO:0000313" key="5">
    <source>
        <dbReference type="Proteomes" id="UP000429523"/>
    </source>
</evidence>
<protein>
    <submittedName>
        <fullName evidence="4">Uncharacterized protein</fullName>
    </submittedName>
</protein>
<keyword evidence="2 3" id="KW-0040">ANK repeat</keyword>
<dbReference type="Pfam" id="PF12796">
    <property type="entry name" value="Ank_2"/>
    <property type="match status" value="1"/>
</dbReference>
<gene>
    <name evidence="4" type="ORF">PF009_g2667</name>
</gene>
<name>A0A6A3FRV7_9STRA</name>
<accession>A0A6A3FRV7</accession>
<dbReference type="InterPro" id="IPR036770">
    <property type="entry name" value="Ankyrin_rpt-contain_sf"/>
</dbReference>
<dbReference type="EMBL" id="QXGF01000072">
    <property type="protein sequence ID" value="KAE8947733.1"/>
    <property type="molecule type" value="Genomic_DNA"/>
</dbReference>
<dbReference type="InterPro" id="IPR002110">
    <property type="entry name" value="Ankyrin_rpt"/>
</dbReference>
<dbReference type="Proteomes" id="UP000429523">
    <property type="component" value="Unassembled WGS sequence"/>
</dbReference>
<evidence type="ECO:0000313" key="4">
    <source>
        <dbReference type="EMBL" id="KAE8947733.1"/>
    </source>
</evidence>
<keyword evidence="1" id="KW-0677">Repeat</keyword>
<comment type="caution">
    <text evidence="4">The sequence shown here is derived from an EMBL/GenBank/DDBJ whole genome shotgun (WGS) entry which is preliminary data.</text>
</comment>
<dbReference type="PANTHER" id="PTHR24198:SF165">
    <property type="entry name" value="ANKYRIN REPEAT-CONTAINING PROTEIN-RELATED"/>
    <property type="match status" value="1"/>
</dbReference>
<sequence length="165" mass="18966">MTDSPKKKSMPSPIQKMEQDAASNIWTIWYASQYGKLERVRSLLDRNAVASIDVQEFRTRWSPLHFACRYGHSSLVELFVARGANVDLQDWQGNTPLHLAAGEKPTVRDVGARKWCRHHSRLLKDWKPLGLSAEELVEYRQHLIANDTTVKEFERALAEEPNPNI</sequence>
<reference evidence="4 5" key="1">
    <citation type="submission" date="2018-08" db="EMBL/GenBank/DDBJ databases">
        <title>Genomic investigation of the strawberry pathogen Phytophthora fragariae indicates pathogenicity is determined by transcriptional variation in three key races.</title>
        <authorList>
            <person name="Adams T.M."/>
            <person name="Armitage A.D."/>
            <person name="Sobczyk M.K."/>
            <person name="Bates H.J."/>
            <person name="Dunwell J.M."/>
            <person name="Nellist C.F."/>
            <person name="Harrison R.J."/>
        </authorList>
    </citation>
    <scope>NUCLEOTIDE SEQUENCE [LARGE SCALE GENOMIC DNA]</scope>
    <source>
        <strain evidence="4 5">NOV-9</strain>
    </source>
</reference>
<evidence type="ECO:0000256" key="3">
    <source>
        <dbReference type="PROSITE-ProRule" id="PRU00023"/>
    </source>
</evidence>
<proteinExistence type="predicted"/>
<dbReference type="AlphaFoldDB" id="A0A6A3FRV7"/>
<evidence type="ECO:0000256" key="1">
    <source>
        <dbReference type="ARBA" id="ARBA00022737"/>
    </source>
</evidence>
<dbReference type="PANTHER" id="PTHR24198">
    <property type="entry name" value="ANKYRIN REPEAT AND PROTEIN KINASE DOMAIN-CONTAINING PROTEIN"/>
    <property type="match status" value="1"/>
</dbReference>